<sequence length="86" mass="9410">MIDQPRGRDFNVQLPAALRTHIEMAADQFGVPFDHAVVMLVAMGLACRANHDQGIDEQIAASELLASFSGGGEEERLKRISPPTRH</sequence>
<proteinExistence type="predicted"/>
<name>A0A418KT08_9ACTN</name>
<accession>A0A418KT08</accession>
<dbReference type="RefSeq" id="WP_119659549.1">
    <property type="nucleotide sequence ID" value="NZ_QUAL01000076.1"/>
</dbReference>
<dbReference type="EMBL" id="QUAL01000076">
    <property type="protein sequence ID" value="RIQ29138.1"/>
    <property type="molecule type" value="Genomic_DNA"/>
</dbReference>
<comment type="caution">
    <text evidence="1">The sequence shown here is derived from an EMBL/GenBank/DDBJ whole genome shotgun (WGS) entry which is preliminary data.</text>
</comment>
<protein>
    <recommendedName>
        <fullName evidence="3">Toxin-antitoxin system HicB family antitoxin</fullName>
    </recommendedName>
</protein>
<evidence type="ECO:0000313" key="2">
    <source>
        <dbReference type="Proteomes" id="UP000284057"/>
    </source>
</evidence>
<organism evidence="1 2">
    <name type="scientific">Jiangella rhizosphaerae</name>
    <dbReference type="NCBI Taxonomy" id="2293569"/>
    <lineage>
        <taxon>Bacteria</taxon>
        <taxon>Bacillati</taxon>
        <taxon>Actinomycetota</taxon>
        <taxon>Actinomycetes</taxon>
        <taxon>Jiangellales</taxon>
        <taxon>Jiangellaceae</taxon>
        <taxon>Jiangella</taxon>
    </lineage>
</organism>
<reference evidence="1 2" key="1">
    <citation type="submission" date="2018-09" db="EMBL/GenBank/DDBJ databases">
        <title>Isolation, diversity and antifungal activity of actinobacteria from wheat.</title>
        <authorList>
            <person name="Han C."/>
        </authorList>
    </citation>
    <scope>NUCLEOTIDE SEQUENCE [LARGE SCALE GENOMIC DNA]</scope>
    <source>
        <strain evidence="1 2">NEAU-YY265</strain>
    </source>
</reference>
<gene>
    <name evidence="1" type="ORF">DY240_08730</name>
</gene>
<dbReference type="Proteomes" id="UP000284057">
    <property type="component" value="Unassembled WGS sequence"/>
</dbReference>
<dbReference type="AlphaFoldDB" id="A0A418KT08"/>
<keyword evidence="2" id="KW-1185">Reference proteome</keyword>
<evidence type="ECO:0000313" key="1">
    <source>
        <dbReference type="EMBL" id="RIQ29138.1"/>
    </source>
</evidence>
<evidence type="ECO:0008006" key="3">
    <source>
        <dbReference type="Google" id="ProtNLM"/>
    </source>
</evidence>